<protein>
    <submittedName>
        <fullName evidence="3">Uncharacterized protein</fullName>
    </submittedName>
</protein>
<feature type="compositionally biased region" description="Polar residues" evidence="1">
    <location>
        <begin position="73"/>
        <end position="87"/>
    </location>
</feature>
<evidence type="ECO:0000313" key="3">
    <source>
        <dbReference type="EMBL" id="CCG01646.1"/>
    </source>
</evidence>
<reference evidence="3 4" key="1">
    <citation type="journal article" date="2012" name="J. Bacteriol.">
        <title>Genome Sequence of Blastococcus saxobsidens DD2, a Stone-Inhabiting Bacterium.</title>
        <authorList>
            <person name="Chouaia B."/>
            <person name="Crotti E."/>
            <person name="Brusetti L."/>
            <person name="Daffonchio D."/>
            <person name="Essoussi I."/>
            <person name="Nouioui I."/>
            <person name="Sbissi I."/>
            <person name="Ghodhbane-Gtari F."/>
            <person name="Gtari M."/>
            <person name="Vacherie B."/>
            <person name="Barbe V."/>
            <person name="Medigue C."/>
            <person name="Gury J."/>
            <person name="Pujic P."/>
            <person name="Normand P."/>
        </authorList>
    </citation>
    <scope>NUCLEOTIDE SEQUENCE [LARGE SCALE GENOMIC DNA]</scope>
    <source>
        <strain evidence="3 4">DD2</strain>
    </source>
</reference>
<dbReference type="EMBL" id="FO117623">
    <property type="protein sequence ID" value="CCG01646.1"/>
    <property type="molecule type" value="Genomic_DNA"/>
</dbReference>
<accession>H6RRK3</accession>
<keyword evidence="2" id="KW-0472">Membrane</keyword>
<feature type="region of interest" description="Disordered" evidence="1">
    <location>
        <begin position="184"/>
        <end position="317"/>
    </location>
</feature>
<organism evidence="3 4">
    <name type="scientific">Blastococcus saxobsidens (strain DD2)</name>
    <dbReference type="NCBI Taxonomy" id="1146883"/>
    <lineage>
        <taxon>Bacteria</taxon>
        <taxon>Bacillati</taxon>
        <taxon>Actinomycetota</taxon>
        <taxon>Actinomycetes</taxon>
        <taxon>Geodermatophilales</taxon>
        <taxon>Geodermatophilaceae</taxon>
        <taxon>Blastococcus</taxon>
    </lineage>
</organism>
<feature type="region of interest" description="Disordered" evidence="1">
    <location>
        <begin position="71"/>
        <end position="94"/>
    </location>
</feature>
<keyword evidence="4" id="KW-1185">Reference proteome</keyword>
<feature type="compositionally biased region" description="Pro residues" evidence="1">
    <location>
        <begin position="221"/>
        <end position="230"/>
    </location>
</feature>
<feature type="region of interest" description="Disordered" evidence="1">
    <location>
        <begin position="132"/>
        <end position="151"/>
    </location>
</feature>
<feature type="transmembrane region" description="Helical" evidence="2">
    <location>
        <begin position="151"/>
        <end position="174"/>
    </location>
</feature>
<keyword evidence="2" id="KW-1133">Transmembrane helix</keyword>
<proteinExistence type="predicted"/>
<evidence type="ECO:0000256" key="2">
    <source>
        <dbReference type="SAM" id="Phobius"/>
    </source>
</evidence>
<name>H6RRK3_BLASD</name>
<evidence type="ECO:0000256" key="1">
    <source>
        <dbReference type="SAM" id="MobiDB-lite"/>
    </source>
</evidence>
<feature type="transmembrane region" description="Helical" evidence="2">
    <location>
        <begin position="50"/>
        <end position="66"/>
    </location>
</feature>
<feature type="compositionally biased region" description="Acidic residues" evidence="1">
    <location>
        <begin position="273"/>
        <end position="283"/>
    </location>
</feature>
<dbReference type="AlphaFoldDB" id="H6RRK3"/>
<dbReference type="KEGG" id="bsd:BLASA_0691"/>
<dbReference type="HOGENOM" id="CLU_841084_0_0_11"/>
<keyword evidence="2" id="KW-0812">Transmembrane</keyword>
<evidence type="ECO:0000313" key="4">
    <source>
        <dbReference type="Proteomes" id="UP000007517"/>
    </source>
</evidence>
<dbReference type="Proteomes" id="UP000007517">
    <property type="component" value="Chromosome"/>
</dbReference>
<sequence>MRTHPGRVTVAHLAGMWLTGRAIRLHQRCADRWRQRKPVWVLRLRRARRAILLAAILTVLVLLAAQEGGGRPNMTSGVQASQPASSESTEDPGARHLLPWDVAVPSLPEAASTISWPRVGFQPLLDLAGRSPVADAGGQSTAAPDGSRSPALGGVVTVVIVGAAGLAVASIGVFRWLGRPRRLDAPSGTEPAEQSNAPQAAGPGSTPPADNEENADAALVPTPPSPPAHPAPSQDGPHPIDTVGTSADGESIAPPAAPSPATDDPAPKPQAMDAEEWAAEDSVDCPPAGPHPAAARHRSTPTTADPAPRRDLQKSSSRVVLFTATKWDSQ</sequence>
<reference evidence="4" key="2">
    <citation type="submission" date="2012-02" db="EMBL/GenBank/DDBJ databases">
        <title>Complete genome sequence of Blastococcus saxobsidens strain DD2.</title>
        <authorList>
            <person name="Genoscope."/>
        </authorList>
    </citation>
    <scope>NUCLEOTIDE SEQUENCE [LARGE SCALE GENOMIC DNA]</scope>
    <source>
        <strain evidence="4">DD2</strain>
    </source>
</reference>
<gene>
    <name evidence="3" type="ordered locus">BLASA_0691</name>
</gene>